<dbReference type="RefSeq" id="XP_014668619.1">
    <property type="nucleotide sequence ID" value="XM_014813133.1"/>
</dbReference>
<evidence type="ECO:0000256" key="10">
    <source>
        <dbReference type="SAM" id="MobiDB-lite"/>
    </source>
</evidence>
<keyword evidence="7" id="KW-0804">Transcription</keyword>
<keyword evidence="3 9" id="KW-0863">Zinc-finger</keyword>
<sequence length="494" mass="54879">MSSGKRLAKRSIIGARVCCPHPSQDGYFFPCAIQATRTGHSGQNRYSVKFVDGTVAEVKETELIGQGFRSIASIGLKKGQKVYITLSGKEVQGIVISHQMNDEVLVAVSGQEHPVLHVSRRIQEVRLTESRKSARLADHDTDYVKLANIHAHTQKRAVSGVIDVPSSNPRKRTSASLSEDVEAMDEQIAAMALTSLSCSPVPSHITRLQEVEMWAAGSEGGHSSSYSSWDTDGSWKSSPSPPSRLPVSAVPTPVQVFTGNSTDEGIGLEEAFDEPSDESSPRKKRLPSRKVYQCTWQACGVVSATRSAVERHIRHAHLMRQDNSDSDLSDDHEEEFYYTEIEVNVDNITDSLQHMNMSTSPAPTQSHMDMVRPPHEDPIYKDHQYGIRPVESTFSAPVNIPQIQRSLSWQASTSGTNSVSLQSQGYRSIFYQRQQQHQAASPKSPTYLCSTQRSSKGRGEGRKCRKVYGMDNRDLWCTQCRWKKACSRSFDSYA</sequence>
<protein>
    <submittedName>
        <fullName evidence="13">Zinc finger protein 704-like</fullName>
    </submittedName>
</protein>
<dbReference type="PROSITE" id="PS50157">
    <property type="entry name" value="ZINC_FINGER_C2H2_2"/>
    <property type="match status" value="1"/>
</dbReference>
<feature type="compositionally biased region" description="Polar residues" evidence="10">
    <location>
        <begin position="434"/>
        <end position="454"/>
    </location>
</feature>
<dbReference type="InterPro" id="IPR052253">
    <property type="entry name" value="CR1/CR2-DNA-binding_regulator"/>
</dbReference>
<dbReference type="SMART" id="SM01366">
    <property type="entry name" value="c-clamp"/>
    <property type="match status" value="1"/>
</dbReference>
<reference evidence="13" key="1">
    <citation type="submission" date="2025-08" db="UniProtKB">
        <authorList>
            <consortium name="RefSeq"/>
        </authorList>
    </citation>
    <scope>IDENTIFICATION</scope>
</reference>
<keyword evidence="5" id="KW-0805">Transcription regulation</keyword>
<evidence type="ECO:0000256" key="5">
    <source>
        <dbReference type="ARBA" id="ARBA00023015"/>
    </source>
</evidence>
<feature type="region of interest" description="Disordered" evidence="10">
    <location>
        <begin position="434"/>
        <end position="462"/>
    </location>
</feature>
<evidence type="ECO:0000256" key="7">
    <source>
        <dbReference type="ARBA" id="ARBA00023163"/>
    </source>
</evidence>
<comment type="subcellular location">
    <subcellularLocation>
        <location evidence="1">Nucleus</location>
    </subcellularLocation>
</comment>
<evidence type="ECO:0000313" key="12">
    <source>
        <dbReference type="Proteomes" id="UP000695022"/>
    </source>
</evidence>
<feature type="compositionally biased region" description="Acidic residues" evidence="10">
    <location>
        <begin position="266"/>
        <end position="277"/>
    </location>
</feature>
<keyword evidence="6" id="KW-0238">DNA-binding</keyword>
<name>A0ABM1E8U8_PRICU</name>
<evidence type="ECO:0000313" key="13">
    <source>
        <dbReference type="RefSeq" id="XP_014668619.1"/>
    </source>
</evidence>
<dbReference type="Proteomes" id="UP000695022">
    <property type="component" value="Unplaced"/>
</dbReference>
<evidence type="ECO:0000256" key="4">
    <source>
        <dbReference type="ARBA" id="ARBA00022833"/>
    </source>
</evidence>
<gene>
    <name evidence="13" type="primary">LOC106809895</name>
</gene>
<evidence type="ECO:0000256" key="9">
    <source>
        <dbReference type="PROSITE-ProRule" id="PRU00042"/>
    </source>
</evidence>
<dbReference type="GeneID" id="106809895"/>
<evidence type="ECO:0000256" key="2">
    <source>
        <dbReference type="ARBA" id="ARBA00022723"/>
    </source>
</evidence>
<feature type="region of interest" description="Disordered" evidence="10">
    <location>
        <begin position="219"/>
        <end position="287"/>
    </location>
</feature>
<evidence type="ECO:0000256" key="8">
    <source>
        <dbReference type="ARBA" id="ARBA00023242"/>
    </source>
</evidence>
<organism evidence="12 13">
    <name type="scientific">Priapulus caudatus</name>
    <name type="common">Priapulid worm</name>
    <dbReference type="NCBI Taxonomy" id="37621"/>
    <lineage>
        <taxon>Eukaryota</taxon>
        <taxon>Metazoa</taxon>
        <taxon>Ecdysozoa</taxon>
        <taxon>Scalidophora</taxon>
        <taxon>Priapulida</taxon>
        <taxon>Priapulimorpha</taxon>
        <taxon>Priapulimorphida</taxon>
        <taxon>Priapulidae</taxon>
        <taxon>Priapulus</taxon>
    </lineage>
</organism>
<dbReference type="PANTHER" id="PTHR13006:SF9">
    <property type="entry name" value="GLUCOSE TRANSPORTER 4 ENHANCER FACTOR, ISOFORM G"/>
    <property type="match status" value="1"/>
</dbReference>
<dbReference type="InterPro" id="IPR031940">
    <property type="entry name" value="DUF4772"/>
</dbReference>
<feature type="compositionally biased region" description="Low complexity" evidence="10">
    <location>
        <begin position="221"/>
        <end position="238"/>
    </location>
</feature>
<dbReference type="Pfam" id="PF15997">
    <property type="entry name" value="DUF4772"/>
    <property type="match status" value="1"/>
</dbReference>
<evidence type="ECO:0000256" key="1">
    <source>
        <dbReference type="ARBA" id="ARBA00004123"/>
    </source>
</evidence>
<evidence type="ECO:0000259" key="11">
    <source>
        <dbReference type="PROSITE" id="PS50157"/>
    </source>
</evidence>
<evidence type="ECO:0000256" key="3">
    <source>
        <dbReference type="ARBA" id="ARBA00022771"/>
    </source>
</evidence>
<accession>A0ABM1E8U8</accession>
<keyword evidence="2" id="KW-0479">Metal-binding</keyword>
<feature type="domain" description="C2H2-type" evidence="11">
    <location>
        <begin position="292"/>
        <end position="322"/>
    </location>
</feature>
<proteinExistence type="predicted"/>
<dbReference type="PANTHER" id="PTHR13006">
    <property type="entry name" value="PAPILLOMAVIRUS REGULATORY FACTOR PRF-1"/>
    <property type="match status" value="1"/>
</dbReference>
<dbReference type="InterPro" id="IPR013087">
    <property type="entry name" value="Znf_C2H2_type"/>
</dbReference>
<keyword evidence="4" id="KW-0862">Zinc</keyword>
<keyword evidence="12" id="KW-1185">Reference proteome</keyword>
<keyword evidence="8" id="KW-0539">Nucleus</keyword>
<evidence type="ECO:0000256" key="6">
    <source>
        <dbReference type="ARBA" id="ARBA00023125"/>
    </source>
</evidence>